<evidence type="ECO:0000313" key="4">
    <source>
        <dbReference type="Proteomes" id="UP000184300"/>
    </source>
</evidence>
<keyword evidence="2" id="KW-0812">Transmembrane</keyword>
<dbReference type="OrthoDB" id="5398191at2759"/>
<evidence type="ECO:0000256" key="1">
    <source>
        <dbReference type="SAM" id="MobiDB-lite"/>
    </source>
</evidence>
<dbReference type="RefSeq" id="XP_022404179.1">
    <property type="nucleotide sequence ID" value="XM_022545938.1"/>
</dbReference>
<evidence type="ECO:0000256" key="2">
    <source>
        <dbReference type="SAM" id="Phobius"/>
    </source>
</evidence>
<dbReference type="AlphaFoldDB" id="A0A1L9VUB7"/>
<feature type="transmembrane region" description="Helical" evidence="2">
    <location>
        <begin position="318"/>
        <end position="340"/>
    </location>
</feature>
<name>A0A1L9VUB7_ASPGL</name>
<feature type="compositionally biased region" description="Basic and acidic residues" evidence="1">
    <location>
        <begin position="118"/>
        <end position="139"/>
    </location>
</feature>
<reference evidence="4" key="1">
    <citation type="journal article" date="2017" name="Genome Biol.">
        <title>Comparative genomics reveals high biological diversity and specific adaptations in the industrially and medically important fungal genus Aspergillus.</title>
        <authorList>
            <person name="de Vries R.P."/>
            <person name="Riley R."/>
            <person name="Wiebenga A."/>
            <person name="Aguilar-Osorio G."/>
            <person name="Amillis S."/>
            <person name="Uchima C.A."/>
            <person name="Anderluh G."/>
            <person name="Asadollahi M."/>
            <person name="Askin M."/>
            <person name="Barry K."/>
            <person name="Battaglia E."/>
            <person name="Bayram O."/>
            <person name="Benocci T."/>
            <person name="Braus-Stromeyer S.A."/>
            <person name="Caldana C."/>
            <person name="Canovas D."/>
            <person name="Cerqueira G.C."/>
            <person name="Chen F."/>
            <person name="Chen W."/>
            <person name="Choi C."/>
            <person name="Clum A."/>
            <person name="Dos Santos R.A."/>
            <person name="Damasio A.R."/>
            <person name="Diallinas G."/>
            <person name="Emri T."/>
            <person name="Fekete E."/>
            <person name="Flipphi M."/>
            <person name="Freyberg S."/>
            <person name="Gallo A."/>
            <person name="Gournas C."/>
            <person name="Habgood R."/>
            <person name="Hainaut M."/>
            <person name="Harispe M.L."/>
            <person name="Henrissat B."/>
            <person name="Hilden K.S."/>
            <person name="Hope R."/>
            <person name="Hossain A."/>
            <person name="Karabika E."/>
            <person name="Karaffa L."/>
            <person name="Karanyi Z."/>
            <person name="Krasevec N."/>
            <person name="Kuo A."/>
            <person name="Kusch H."/>
            <person name="LaButti K."/>
            <person name="Lagendijk E.L."/>
            <person name="Lapidus A."/>
            <person name="Levasseur A."/>
            <person name="Lindquist E."/>
            <person name="Lipzen A."/>
            <person name="Logrieco A.F."/>
            <person name="MacCabe A."/>
            <person name="Maekelae M.R."/>
            <person name="Malavazi I."/>
            <person name="Melin P."/>
            <person name="Meyer V."/>
            <person name="Mielnichuk N."/>
            <person name="Miskei M."/>
            <person name="Molnar A.P."/>
            <person name="Mule G."/>
            <person name="Ngan C.Y."/>
            <person name="Orejas M."/>
            <person name="Orosz E."/>
            <person name="Ouedraogo J.P."/>
            <person name="Overkamp K.M."/>
            <person name="Park H.-S."/>
            <person name="Perrone G."/>
            <person name="Piumi F."/>
            <person name="Punt P.J."/>
            <person name="Ram A.F."/>
            <person name="Ramon A."/>
            <person name="Rauscher S."/>
            <person name="Record E."/>
            <person name="Riano-Pachon D.M."/>
            <person name="Robert V."/>
            <person name="Roehrig J."/>
            <person name="Ruller R."/>
            <person name="Salamov A."/>
            <person name="Salih N.S."/>
            <person name="Samson R.A."/>
            <person name="Sandor E."/>
            <person name="Sanguinetti M."/>
            <person name="Schuetze T."/>
            <person name="Sepcic K."/>
            <person name="Shelest E."/>
            <person name="Sherlock G."/>
            <person name="Sophianopoulou V."/>
            <person name="Squina F.M."/>
            <person name="Sun H."/>
            <person name="Susca A."/>
            <person name="Todd R.B."/>
            <person name="Tsang A."/>
            <person name="Unkles S.E."/>
            <person name="van de Wiele N."/>
            <person name="van Rossen-Uffink D."/>
            <person name="Oliveira J.V."/>
            <person name="Vesth T.C."/>
            <person name="Visser J."/>
            <person name="Yu J.-H."/>
            <person name="Zhou M."/>
            <person name="Andersen M.R."/>
            <person name="Archer D.B."/>
            <person name="Baker S.E."/>
            <person name="Benoit I."/>
            <person name="Brakhage A.A."/>
            <person name="Braus G.H."/>
            <person name="Fischer R."/>
            <person name="Frisvad J.C."/>
            <person name="Goldman G.H."/>
            <person name="Houbraken J."/>
            <person name="Oakley B."/>
            <person name="Pocsi I."/>
            <person name="Scazzocchio C."/>
            <person name="Seiboth B."/>
            <person name="vanKuyk P.A."/>
            <person name="Wortman J."/>
            <person name="Dyer P.S."/>
            <person name="Grigoriev I.V."/>
        </authorList>
    </citation>
    <scope>NUCLEOTIDE SEQUENCE [LARGE SCALE GENOMIC DNA]</scope>
    <source>
        <strain evidence="4">CBS 516.65</strain>
    </source>
</reference>
<sequence length="472" mass="51631">MQSNKETPIPPQINTNTSPTTHDPVLTPEDEAFFRQIMSRPDATGNAVTADAPGPVAQDAEELGKKLGEQQRKATDLEEQEKGGDKDKNKEQAEPAAEGKKKRWSLNWPWGKGKKKAEKPDDANETAASKDKDVTKDQDQPQQPQQAEVAKEAETPAPADAPADSDMAEILEQLNLAAENNRVFSASDEMQELLRKFKLIFKDLINGVPTAYHDLEMLFKNGNNQLQDTYSKMPTFLQKLIEKLPEKWTESLAPEVLAAASEKATKSGVNTENVAKAAAAADKMGLKIPSLKELVGKPAAIVGMLRSIVAFLKARFPAIIGVNVLWSLALSILLFVLWYCHKRGREVRLENERLVTEEEIRKMNEQMASEERPIRATETLTTTAPPGAAADSIRDGVREVEQTRETVRTSTANPQQEASGQEAGQEAAGQQATGTEVGNENAAPVPTRSKSRLSIFSRSGKKASKAEPYPGT</sequence>
<feature type="compositionally biased region" description="Basic and acidic residues" evidence="1">
    <location>
        <begin position="364"/>
        <end position="375"/>
    </location>
</feature>
<dbReference type="VEuPathDB" id="FungiDB:ASPGLDRAFT_44051"/>
<feature type="region of interest" description="Disordered" evidence="1">
    <location>
        <begin position="1"/>
        <end position="162"/>
    </location>
</feature>
<feature type="compositionally biased region" description="Basic and acidic residues" evidence="1">
    <location>
        <begin position="62"/>
        <end position="99"/>
    </location>
</feature>
<accession>A0A1L9VUB7</accession>
<dbReference type="Proteomes" id="UP000184300">
    <property type="component" value="Unassembled WGS sequence"/>
</dbReference>
<feature type="compositionally biased region" description="Low complexity" evidence="1">
    <location>
        <begin position="376"/>
        <end position="390"/>
    </location>
</feature>
<organism evidence="3 4">
    <name type="scientific">Aspergillus glaucus CBS 516.65</name>
    <dbReference type="NCBI Taxonomy" id="1160497"/>
    <lineage>
        <taxon>Eukaryota</taxon>
        <taxon>Fungi</taxon>
        <taxon>Dikarya</taxon>
        <taxon>Ascomycota</taxon>
        <taxon>Pezizomycotina</taxon>
        <taxon>Eurotiomycetes</taxon>
        <taxon>Eurotiomycetidae</taxon>
        <taxon>Eurotiales</taxon>
        <taxon>Aspergillaceae</taxon>
        <taxon>Aspergillus</taxon>
        <taxon>Aspergillus subgen. Aspergillus</taxon>
    </lineage>
</organism>
<feature type="compositionally biased region" description="Basic and acidic residues" evidence="1">
    <location>
        <begin position="392"/>
        <end position="407"/>
    </location>
</feature>
<protein>
    <submittedName>
        <fullName evidence="3">Uncharacterized protein</fullName>
    </submittedName>
</protein>
<feature type="compositionally biased region" description="Low complexity" evidence="1">
    <location>
        <begin position="415"/>
        <end position="436"/>
    </location>
</feature>
<feature type="compositionally biased region" description="Polar residues" evidence="1">
    <location>
        <begin position="1"/>
        <end position="21"/>
    </location>
</feature>
<dbReference type="GeneID" id="34462199"/>
<proteinExistence type="predicted"/>
<dbReference type="EMBL" id="KV878891">
    <property type="protein sequence ID" value="OJJ87490.1"/>
    <property type="molecule type" value="Genomic_DNA"/>
</dbReference>
<keyword evidence="2" id="KW-0472">Membrane</keyword>
<gene>
    <name evidence="3" type="ORF">ASPGLDRAFT_44051</name>
</gene>
<evidence type="ECO:0000313" key="3">
    <source>
        <dbReference type="EMBL" id="OJJ87490.1"/>
    </source>
</evidence>
<keyword evidence="2" id="KW-1133">Transmembrane helix</keyword>
<feature type="region of interest" description="Disordered" evidence="1">
    <location>
        <begin position="364"/>
        <end position="472"/>
    </location>
</feature>
<keyword evidence="4" id="KW-1185">Reference proteome</keyword>